<name>A0ABU0Y266_9BURK</name>
<dbReference type="InterPro" id="IPR006521">
    <property type="entry name" value="Tail_protein_I"/>
</dbReference>
<dbReference type="Pfam" id="PF09684">
    <property type="entry name" value="Tail_P2_I"/>
    <property type="match status" value="1"/>
</dbReference>
<gene>
    <name evidence="1" type="ORF">RB624_28565</name>
</gene>
<accession>A0ABU0Y266</accession>
<sequence length="325" mass="34844">MSAPSSYLRYLPAVYSTTQPAFLAQYLKIFEKILTGIGDAELGGRKGIHELLQADVIGNLFYPRLSFLFPPSDTSFIPPISGATAKQETAILADLDAYIQVPAPNDPLAGYVAAAPGASDPNAPIEAWLDDFLDWLGGWVALAVDNDWDIDQKRTVIAEIMALYRMRGTLQGLGMLANLLLGLPMAMHGQQLDDSGKWIAIDGTVSVNISAPAPPDIVASDLAGSAFIVRDAYVSGAPVVAGYLPWLFNVQMVLPNAHNPLFILTASNVAQIQALYGRLEQFLRVMKPAASNYIITILPSMQLQAQGYASALGVNTLLGQQGINT</sequence>
<dbReference type="RefSeq" id="WP_307780794.1">
    <property type="nucleotide sequence ID" value="NZ_JAVFKP010000018.1"/>
</dbReference>
<dbReference type="EMBL" id="JAVFKP010000018">
    <property type="protein sequence ID" value="MDQ4629853.1"/>
    <property type="molecule type" value="Genomic_DNA"/>
</dbReference>
<evidence type="ECO:0000313" key="2">
    <source>
        <dbReference type="Proteomes" id="UP001237592"/>
    </source>
</evidence>
<organism evidence="1 2">
    <name type="scientific">Janthinobacterium lividum</name>
    <dbReference type="NCBI Taxonomy" id="29581"/>
    <lineage>
        <taxon>Bacteria</taxon>
        <taxon>Pseudomonadati</taxon>
        <taxon>Pseudomonadota</taxon>
        <taxon>Betaproteobacteria</taxon>
        <taxon>Burkholderiales</taxon>
        <taxon>Oxalobacteraceae</taxon>
        <taxon>Janthinobacterium</taxon>
    </lineage>
</organism>
<reference evidence="1 2" key="1">
    <citation type="submission" date="2023-08" db="EMBL/GenBank/DDBJ databases">
        <title>Draft genome sequence of Janthinobacterium lividum.</title>
        <authorList>
            <person name="Chun B.H."/>
            <person name="Lee Y."/>
        </authorList>
    </citation>
    <scope>NUCLEOTIDE SEQUENCE [LARGE SCALE GENOMIC DNA]</scope>
    <source>
        <strain evidence="1 2">AMJK</strain>
    </source>
</reference>
<comment type="caution">
    <text evidence="1">The sequence shown here is derived from an EMBL/GenBank/DDBJ whole genome shotgun (WGS) entry which is preliminary data.</text>
</comment>
<evidence type="ECO:0000313" key="1">
    <source>
        <dbReference type="EMBL" id="MDQ4629853.1"/>
    </source>
</evidence>
<keyword evidence="2" id="KW-1185">Reference proteome</keyword>
<protein>
    <submittedName>
        <fullName evidence="1">Phage tail protein</fullName>
    </submittedName>
</protein>
<proteinExistence type="predicted"/>
<dbReference type="Proteomes" id="UP001237592">
    <property type="component" value="Unassembled WGS sequence"/>
</dbReference>